<reference evidence="1 2" key="1">
    <citation type="journal article" date="2004" name="Nucleic Acids Res.">
        <title>Thermoadaptation trait revealed by the genome sequence of thermophilic Geobacillus kaustophilus.</title>
        <authorList>
            <person name="Takami H."/>
            <person name="Takaki Y."/>
            <person name="Chee G.J."/>
            <person name="Nishi S."/>
            <person name="Shimamura S."/>
            <person name="Suzuki H."/>
            <person name="Matsui S."/>
            <person name="Uchiyama I."/>
        </authorList>
    </citation>
    <scope>NUCLEOTIDE SEQUENCE [LARGE SCALE GENOMIC DNA]</scope>
    <source>
        <strain evidence="1 2">HTA426</strain>
    </source>
</reference>
<dbReference type="Gene3D" id="3.90.550.10">
    <property type="entry name" value="Spore Coat Polysaccharide Biosynthesis Protein SpsA, Chain A"/>
    <property type="match status" value="1"/>
</dbReference>
<dbReference type="EC" id="2.7.7.43" evidence="1"/>
<dbReference type="HOGENOM" id="CLU_042930_1_1_9"/>
<evidence type="ECO:0000313" key="1">
    <source>
        <dbReference type="EMBL" id="BAD77405.1"/>
    </source>
</evidence>
<dbReference type="eggNOG" id="COG1083">
    <property type="taxonomic scope" value="Bacteria"/>
</dbReference>
<dbReference type="PANTHER" id="PTHR21485:SF6">
    <property type="entry name" value="N-ACYLNEURAMINATE CYTIDYLYLTRANSFERASE-RELATED"/>
    <property type="match status" value="1"/>
</dbReference>
<dbReference type="Pfam" id="PF02348">
    <property type="entry name" value="CTP_transf_3"/>
    <property type="match status" value="1"/>
</dbReference>
<dbReference type="STRING" id="235909.GK3120"/>
<proteinExistence type="predicted"/>
<dbReference type="AlphaFoldDB" id="Q5KV81"/>
<dbReference type="InterPro" id="IPR029044">
    <property type="entry name" value="Nucleotide-diphossugar_trans"/>
</dbReference>
<sequence length="233" mass="26418">MINGKKILAIIPARGGSKGIPKKNIKPLKGKPLIAWTIEEAKKSKLLDKIIVSTDDEEIMNVAKKWGAEVPFLRPSELAQDDTPGIAPVLHALEYFSDYEYVVVLQPTSPLRLAEDIDEAIYLCEKNKSNFCVSVTESKIIPDWMFRINNRGMLEPLNGNREIPYQRQKAGKTYVLNGAVYVGRKEALIKTHSFLTPETIPYIMPNIRSIDIDDMEDFLYCEYILGRNKKLSC</sequence>
<dbReference type="PATRIC" id="fig|235909.7.peg.3331"/>
<evidence type="ECO:0000313" key="2">
    <source>
        <dbReference type="Proteomes" id="UP000001172"/>
    </source>
</evidence>
<protein>
    <submittedName>
        <fullName evidence="1">Acylneuraminate cytidylyltransferase</fullName>
        <ecNumber evidence="1">2.7.7.43</ecNumber>
    </submittedName>
</protein>
<organism evidence="1 2">
    <name type="scientific">Geobacillus kaustophilus (strain HTA426)</name>
    <dbReference type="NCBI Taxonomy" id="235909"/>
    <lineage>
        <taxon>Bacteria</taxon>
        <taxon>Bacillati</taxon>
        <taxon>Bacillota</taxon>
        <taxon>Bacilli</taxon>
        <taxon>Bacillales</taxon>
        <taxon>Anoxybacillaceae</taxon>
        <taxon>Geobacillus</taxon>
        <taxon>Geobacillus thermoleovorans group</taxon>
    </lineage>
</organism>
<dbReference type="InterPro" id="IPR003329">
    <property type="entry name" value="Cytidylyl_trans"/>
</dbReference>
<dbReference type="RefSeq" id="WP_011232590.1">
    <property type="nucleotide sequence ID" value="NC_006510.1"/>
</dbReference>
<keyword evidence="2" id="KW-1185">Reference proteome</keyword>
<dbReference type="InterPro" id="IPR050793">
    <property type="entry name" value="CMP-NeuNAc_synthase"/>
</dbReference>
<gene>
    <name evidence="1" type="ordered locus">GK3120</name>
</gene>
<dbReference type="GO" id="GO:0008781">
    <property type="term" value="F:N-acylneuraminate cytidylyltransferase activity"/>
    <property type="evidence" value="ECO:0007669"/>
    <property type="project" value="UniProtKB-EC"/>
</dbReference>
<dbReference type="KEGG" id="gka:GK3120"/>
<dbReference type="Proteomes" id="UP000001172">
    <property type="component" value="Chromosome"/>
</dbReference>
<dbReference type="PANTHER" id="PTHR21485">
    <property type="entry name" value="HAD SUPERFAMILY MEMBERS CMAS AND KDSC"/>
    <property type="match status" value="1"/>
</dbReference>
<name>Q5KV81_GEOKA</name>
<accession>Q5KV81</accession>
<keyword evidence="1" id="KW-0548">Nucleotidyltransferase</keyword>
<keyword evidence="1" id="KW-0808">Transferase</keyword>
<dbReference type="SUPFAM" id="SSF53448">
    <property type="entry name" value="Nucleotide-diphospho-sugar transferases"/>
    <property type="match status" value="1"/>
</dbReference>
<dbReference type="EMBL" id="BA000043">
    <property type="protein sequence ID" value="BAD77405.1"/>
    <property type="molecule type" value="Genomic_DNA"/>
</dbReference>
<dbReference type="CDD" id="cd02513">
    <property type="entry name" value="CMP-NeuAc_Synthase"/>
    <property type="match status" value="1"/>
</dbReference>